<dbReference type="InterPro" id="IPR018525">
    <property type="entry name" value="MCM_CS"/>
</dbReference>
<sequence length="885" mass="98326">GARFESLAPAYQAAFARFLRRCYRSDLQQLYRRLHLSVTPLTASNLPQEPTLLAYSQRVCAQRLLDFNAQLGMLLFRHPEQLLPPFHMALAAEVGCMTGESVEGGSLPSIPLKVRRKLKVRVENLPPVAPLRKPAISTIRSNDVKQLIQIAGTVVRTGLIKMQEMEIEYQCCNARCGHRFLVKSDPEQGNVMKIPKVCPSDSIENTSCSGKKPCKSTQFKPLGGADGSVVSDHQVIKIQEHASKLGVGSIPRSTFVVLEDDLVDSVKAGDQVVVVGILMRTWKSCVKGVRCDLETTIKANSIRIKNASPSQVLVTEELRLEFVQFWAKHRQDPIRGRNEIVASICPKVYGLFIVKLAVALTVIGGVSYVDDTGMKTRGESHMLLIGDPGTGKSQFLRFAAELSPRSVLTTGIGTTSAGLTCTAVKDGGEWMLEAGALVLADRGVCCIDEFSSIRNNDRMSIHEAMEQQTLSVAKAGLVCKLNARTTIFAVTNPKGHYDPTTDVSVNTSIGSPLLSRFDLILVLLDRMNAQWDNAVSTHILEQAVGTYSSLKEEVKHDEGKSVKQGGPIFTVSKEISGEWSIQKLQAYICYVKDMYQPDLSREAMTILQSYYQRQRASDSRSAARTTIRLLESLTRLAQAHARLMCHSTVAVMDAVVAVFVMEVCKSTDNCSDMLEGGVELVLLSKFSENPQEEYMIQEKLVLDYLLLQEFSSATNYKQFTFAASQQLNTLQKHTQHEGPGLIASSPIIADIYQEADIDAAFVTDMYFAQIKENRVPLTKICGRQQQVEDNNSSQKQRLESPSFHNIPWSRQRQSFNPAPTSVSLVNNDNDVYIMDDYRNSLPTQNREERSGAPTQLRFNFGPWSQQANASQSIIRKWKDVHVFQS</sequence>
<dbReference type="Pfam" id="PF17855">
    <property type="entry name" value="MCM_lid"/>
    <property type="match status" value="1"/>
</dbReference>
<keyword evidence="2 5" id="KW-0547">Nucleotide-binding</keyword>
<dbReference type="SMART" id="SM00382">
    <property type="entry name" value="AAA"/>
    <property type="match status" value="1"/>
</dbReference>
<dbReference type="Gene3D" id="2.40.50.140">
    <property type="entry name" value="Nucleic acid-binding proteins"/>
    <property type="match status" value="1"/>
</dbReference>
<dbReference type="InterPro" id="IPR031327">
    <property type="entry name" value="MCM"/>
</dbReference>
<feature type="domain" description="MCM C-terminal AAA(+) ATPase" evidence="6">
    <location>
        <begin position="336"/>
        <end position="539"/>
    </location>
</feature>
<evidence type="ECO:0000259" key="6">
    <source>
        <dbReference type="PROSITE" id="PS50051"/>
    </source>
</evidence>
<dbReference type="InterPro" id="IPR033762">
    <property type="entry name" value="MCM_OB"/>
</dbReference>
<dbReference type="InterPro" id="IPR003593">
    <property type="entry name" value="AAA+_ATPase"/>
</dbReference>
<dbReference type="PROSITE" id="PS50051">
    <property type="entry name" value="MCM_2"/>
    <property type="match status" value="1"/>
</dbReference>
<evidence type="ECO:0000313" key="8">
    <source>
        <dbReference type="Proteomes" id="UP001158986"/>
    </source>
</evidence>
<dbReference type="InterPro" id="IPR027417">
    <property type="entry name" value="P-loop_NTPase"/>
</dbReference>
<dbReference type="Gene3D" id="3.40.50.300">
    <property type="entry name" value="P-loop containing nucleotide triphosphate hydrolases"/>
    <property type="match status" value="1"/>
</dbReference>
<dbReference type="PROSITE" id="PS00847">
    <property type="entry name" value="MCM_1"/>
    <property type="match status" value="1"/>
</dbReference>
<accession>A0ABN8CNR5</accession>
<dbReference type="PRINTS" id="PR01657">
    <property type="entry name" value="MCMFAMILY"/>
</dbReference>
<reference evidence="7 8" key="1">
    <citation type="submission" date="2021-11" db="EMBL/GenBank/DDBJ databases">
        <authorList>
            <person name="Islam A."/>
            <person name="Islam S."/>
            <person name="Flora M.S."/>
            <person name="Rahman M."/>
            <person name="Ziaur R.M."/>
            <person name="Epstein J.H."/>
            <person name="Hassan M."/>
            <person name="Klassen M."/>
            <person name="Woodard K."/>
            <person name="Webb A."/>
            <person name="Webby R.J."/>
            <person name="El Zowalaty M.E."/>
        </authorList>
    </citation>
    <scope>NUCLEOTIDE SEQUENCE [LARGE SCALE GENOMIC DNA]</scope>
    <source>
        <strain evidence="7">Pbs1</strain>
    </source>
</reference>
<keyword evidence="4 5" id="KW-0238">DNA-binding</keyword>
<name>A0ABN8CNR5_9STRA</name>
<dbReference type="Pfam" id="PF17207">
    <property type="entry name" value="MCM_OB"/>
    <property type="match status" value="1"/>
</dbReference>
<keyword evidence="8" id="KW-1185">Reference proteome</keyword>
<protein>
    <recommendedName>
        <fullName evidence="1">DNA helicase</fullName>
        <ecNumber evidence="1">3.6.4.12</ecNumber>
    </recommendedName>
</protein>
<evidence type="ECO:0000256" key="4">
    <source>
        <dbReference type="ARBA" id="ARBA00023125"/>
    </source>
</evidence>
<dbReference type="SUPFAM" id="SSF52540">
    <property type="entry name" value="P-loop containing nucleoside triphosphate hydrolases"/>
    <property type="match status" value="1"/>
</dbReference>
<gene>
    <name evidence="7" type="ORF">PBS001_LOCUS1081</name>
</gene>
<feature type="non-terminal residue" evidence="7">
    <location>
        <position position="1"/>
    </location>
</feature>
<dbReference type="Gene3D" id="2.20.28.10">
    <property type="match status" value="1"/>
</dbReference>
<dbReference type="InterPro" id="IPR012340">
    <property type="entry name" value="NA-bd_OB-fold"/>
</dbReference>
<evidence type="ECO:0000256" key="3">
    <source>
        <dbReference type="ARBA" id="ARBA00022840"/>
    </source>
</evidence>
<keyword evidence="3 5" id="KW-0067">ATP-binding</keyword>
<dbReference type="InterPro" id="IPR041562">
    <property type="entry name" value="MCM_lid"/>
</dbReference>
<comment type="similarity">
    <text evidence="5">Belongs to the MCM family.</text>
</comment>
<comment type="caution">
    <text evidence="7">The sequence shown here is derived from an EMBL/GenBank/DDBJ whole genome shotgun (WGS) entry which is preliminary data.</text>
</comment>
<evidence type="ECO:0000256" key="1">
    <source>
        <dbReference type="ARBA" id="ARBA00012551"/>
    </source>
</evidence>
<dbReference type="EMBL" id="CAKLCB010000066">
    <property type="protein sequence ID" value="CAH0514324.1"/>
    <property type="molecule type" value="Genomic_DNA"/>
</dbReference>
<dbReference type="PANTHER" id="PTHR11630">
    <property type="entry name" value="DNA REPLICATION LICENSING FACTOR MCM FAMILY MEMBER"/>
    <property type="match status" value="1"/>
</dbReference>
<organism evidence="7 8">
    <name type="scientific">Peronospora belbahrii</name>
    <dbReference type="NCBI Taxonomy" id="622444"/>
    <lineage>
        <taxon>Eukaryota</taxon>
        <taxon>Sar</taxon>
        <taxon>Stramenopiles</taxon>
        <taxon>Oomycota</taxon>
        <taxon>Peronosporomycetes</taxon>
        <taxon>Peronosporales</taxon>
        <taxon>Peronosporaceae</taxon>
        <taxon>Peronospora</taxon>
    </lineage>
</organism>
<dbReference type="SUPFAM" id="SSF50249">
    <property type="entry name" value="Nucleic acid-binding proteins"/>
    <property type="match status" value="1"/>
</dbReference>
<dbReference type="Pfam" id="PF00493">
    <property type="entry name" value="MCM"/>
    <property type="match status" value="1"/>
</dbReference>
<dbReference type="SMART" id="SM00350">
    <property type="entry name" value="MCM"/>
    <property type="match status" value="1"/>
</dbReference>
<proteinExistence type="inferred from homology"/>
<dbReference type="InterPro" id="IPR001208">
    <property type="entry name" value="MCM_dom"/>
</dbReference>
<evidence type="ECO:0000256" key="5">
    <source>
        <dbReference type="RuleBase" id="RU004070"/>
    </source>
</evidence>
<evidence type="ECO:0000313" key="7">
    <source>
        <dbReference type="EMBL" id="CAH0514324.1"/>
    </source>
</evidence>
<dbReference type="Proteomes" id="UP001158986">
    <property type="component" value="Unassembled WGS sequence"/>
</dbReference>
<evidence type="ECO:0000256" key="2">
    <source>
        <dbReference type="ARBA" id="ARBA00022741"/>
    </source>
</evidence>
<dbReference type="PANTHER" id="PTHR11630:SF48">
    <property type="entry name" value="DNA HELICASE MCM9"/>
    <property type="match status" value="1"/>
</dbReference>
<dbReference type="EC" id="3.6.4.12" evidence="1"/>